<reference evidence="1" key="1">
    <citation type="journal article" date="2014" name="Front. Microbiol.">
        <title>High frequency of phylogenetically diverse reductive dehalogenase-homologous genes in deep subseafloor sedimentary metagenomes.</title>
        <authorList>
            <person name="Kawai M."/>
            <person name="Futagami T."/>
            <person name="Toyoda A."/>
            <person name="Takaki Y."/>
            <person name="Nishi S."/>
            <person name="Hori S."/>
            <person name="Arai W."/>
            <person name="Tsubouchi T."/>
            <person name="Morono Y."/>
            <person name="Uchiyama I."/>
            <person name="Ito T."/>
            <person name="Fujiyama A."/>
            <person name="Inagaki F."/>
            <person name="Takami H."/>
        </authorList>
    </citation>
    <scope>NUCLEOTIDE SEQUENCE</scope>
    <source>
        <strain evidence="1">Expedition CK06-06</strain>
    </source>
</reference>
<dbReference type="AlphaFoldDB" id="X1S8B7"/>
<organism evidence="1">
    <name type="scientific">marine sediment metagenome</name>
    <dbReference type="NCBI Taxonomy" id="412755"/>
    <lineage>
        <taxon>unclassified sequences</taxon>
        <taxon>metagenomes</taxon>
        <taxon>ecological metagenomes</taxon>
    </lineage>
</organism>
<name>X1S8B7_9ZZZZ</name>
<comment type="caution">
    <text evidence="1">The sequence shown here is derived from an EMBL/GenBank/DDBJ whole genome shotgun (WGS) entry which is preliminary data.</text>
</comment>
<gene>
    <name evidence="1" type="ORF">S06H3_65795</name>
</gene>
<sequence>LADILIWLAVFGEVKQDHLITSKYFGTILYTIDPGGG</sequence>
<proteinExistence type="predicted"/>
<dbReference type="EMBL" id="BARV01044470">
    <property type="protein sequence ID" value="GAI71675.1"/>
    <property type="molecule type" value="Genomic_DNA"/>
</dbReference>
<feature type="non-terminal residue" evidence="1">
    <location>
        <position position="1"/>
    </location>
</feature>
<accession>X1S8B7</accession>
<protein>
    <submittedName>
        <fullName evidence="1">Uncharacterized protein</fullName>
    </submittedName>
</protein>
<evidence type="ECO:0000313" key="1">
    <source>
        <dbReference type="EMBL" id="GAI71675.1"/>
    </source>
</evidence>